<protein>
    <submittedName>
        <fullName evidence="1">Uncharacterized protein</fullName>
    </submittedName>
</protein>
<name>A0A7J7MTI3_9MAGN</name>
<gene>
    <name evidence="1" type="ORF">GIB67_014990</name>
</gene>
<keyword evidence="2" id="KW-1185">Reference proteome</keyword>
<sequence length="113" mass="13162">SLQLFISPDSSSYPTRSLISKDDTEWKSNNGVYRSDHLVSDRSLFNELEILMKSNPNSQFHIVKFMQEALSTMWEKGMLKADLKKERGLVEERHKDILTSLNAMKFNGWNHRS</sequence>
<organism evidence="1 2">
    <name type="scientific">Kingdonia uniflora</name>
    <dbReference type="NCBI Taxonomy" id="39325"/>
    <lineage>
        <taxon>Eukaryota</taxon>
        <taxon>Viridiplantae</taxon>
        <taxon>Streptophyta</taxon>
        <taxon>Embryophyta</taxon>
        <taxon>Tracheophyta</taxon>
        <taxon>Spermatophyta</taxon>
        <taxon>Magnoliopsida</taxon>
        <taxon>Ranunculales</taxon>
        <taxon>Circaeasteraceae</taxon>
        <taxon>Kingdonia</taxon>
    </lineage>
</organism>
<proteinExistence type="predicted"/>
<comment type="caution">
    <text evidence="1">The sequence shown here is derived from an EMBL/GenBank/DDBJ whole genome shotgun (WGS) entry which is preliminary data.</text>
</comment>
<accession>A0A7J7MTI3</accession>
<feature type="non-terminal residue" evidence="1">
    <location>
        <position position="1"/>
    </location>
</feature>
<dbReference type="AlphaFoldDB" id="A0A7J7MTI3"/>
<dbReference type="Proteomes" id="UP000541444">
    <property type="component" value="Unassembled WGS sequence"/>
</dbReference>
<evidence type="ECO:0000313" key="1">
    <source>
        <dbReference type="EMBL" id="KAF6158196.1"/>
    </source>
</evidence>
<reference evidence="1 2" key="1">
    <citation type="journal article" date="2020" name="IScience">
        <title>Genome Sequencing of the Endangered Kingdonia uniflora (Circaeasteraceae, Ranunculales) Reveals Potential Mechanisms of Evolutionary Specialization.</title>
        <authorList>
            <person name="Sun Y."/>
            <person name="Deng T."/>
            <person name="Zhang A."/>
            <person name="Moore M.J."/>
            <person name="Landis J.B."/>
            <person name="Lin N."/>
            <person name="Zhang H."/>
            <person name="Zhang X."/>
            <person name="Huang J."/>
            <person name="Zhang X."/>
            <person name="Sun H."/>
            <person name="Wang H."/>
        </authorList>
    </citation>
    <scope>NUCLEOTIDE SEQUENCE [LARGE SCALE GENOMIC DNA]</scope>
    <source>
        <strain evidence="1">TB1705</strain>
        <tissue evidence="1">Leaf</tissue>
    </source>
</reference>
<dbReference type="EMBL" id="JACGCM010001237">
    <property type="protein sequence ID" value="KAF6158196.1"/>
    <property type="molecule type" value="Genomic_DNA"/>
</dbReference>
<evidence type="ECO:0000313" key="2">
    <source>
        <dbReference type="Proteomes" id="UP000541444"/>
    </source>
</evidence>